<dbReference type="AlphaFoldDB" id="A0A508WX87"/>
<gene>
    <name evidence="1" type="ORF">EMEDMD4_340010</name>
</gene>
<dbReference type="EMBL" id="CABFNB010000100">
    <property type="protein sequence ID" value="VTZ62073.1"/>
    <property type="molecule type" value="Genomic_DNA"/>
</dbReference>
<dbReference type="Proteomes" id="UP000507954">
    <property type="component" value="Unassembled WGS sequence"/>
</dbReference>
<evidence type="ECO:0000313" key="1">
    <source>
        <dbReference type="EMBL" id="VTZ62073.1"/>
    </source>
</evidence>
<name>A0A508WX87_9HYPH</name>
<proteinExistence type="predicted"/>
<accession>A0A508WX87</accession>
<organism evidence="1">
    <name type="scientific">Sinorhizobium medicae</name>
    <dbReference type="NCBI Taxonomy" id="110321"/>
    <lineage>
        <taxon>Bacteria</taxon>
        <taxon>Pseudomonadati</taxon>
        <taxon>Pseudomonadota</taxon>
        <taxon>Alphaproteobacteria</taxon>
        <taxon>Hyphomicrobiales</taxon>
        <taxon>Rhizobiaceae</taxon>
        <taxon>Sinorhizobium/Ensifer group</taxon>
        <taxon>Sinorhizobium</taxon>
    </lineage>
</organism>
<sequence>MAHGAVLPAPRRPDHRAMEGEGAMIGSIEASDIVGPDFI</sequence>
<protein>
    <submittedName>
        <fullName evidence="1">Uncharacterized protein</fullName>
    </submittedName>
</protein>
<reference evidence="1" key="1">
    <citation type="submission" date="2019-06" db="EMBL/GenBank/DDBJ databases">
        <authorList>
            <person name="Le Quere A."/>
            <person name="Colella S."/>
        </authorList>
    </citation>
    <scope>NUCLEOTIDE SEQUENCE</scope>
    <source>
        <strain evidence="1">EmedicaeMD41</strain>
    </source>
</reference>